<protein>
    <submittedName>
        <fullName evidence="1">Uncharacterized protein</fullName>
    </submittedName>
</protein>
<dbReference type="SUPFAM" id="SSF63829">
    <property type="entry name" value="Calcium-dependent phosphotriesterase"/>
    <property type="match status" value="1"/>
</dbReference>
<sequence length="326" mass="35766">MKKLIILASLCLSLSIQAQFIETNPPTEFALKLNNTRDLAELLKLASVARVDKNHKDLLKIMEKIVELKPTIGVFKYQLAEAYALNDDKTNAFNTLILLQKQGLFFDLAASENFANINTYPVYDYIKENIDANGKHFGAGTEAFNIDKSFSGLLFESLAVDNNSQSFLMGSLRDGSVIKIENDGNITVLVAAANGGVDGPWAAIDLAVDEKNDTLWVASAAISQFGKVNKESSGLAGIFKYKLSTGKLLKSYRLPENKRPSFISSMHLTSQGDLYFIGSIKNVVLKLAKDAEQISLVFTSKEYTNLGHITTDETGNILYVSDSEKG</sequence>
<organism evidence="1">
    <name type="scientific">hydrothermal vent metagenome</name>
    <dbReference type="NCBI Taxonomy" id="652676"/>
    <lineage>
        <taxon>unclassified sequences</taxon>
        <taxon>metagenomes</taxon>
        <taxon>ecological metagenomes</taxon>
    </lineage>
</organism>
<name>A0A3B0V815_9ZZZZ</name>
<reference evidence="1" key="1">
    <citation type="submission" date="2018-06" db="EMBL/GenBank/DDBJ databases">
        <authorList>
            <person name="Zhirakovskaya E."/>
        </authorList>
    </citation>
    <scope>NUCLEOTIDE SEQUENCE</scope>
</reference>
<proteinExistence type="predicted"/>
<gene>
    <name evidence="1" type="ORF">MNBD_GAMMA01-1914</name>
</gene>
<dbReference type="EMBL" id="UOEW01000217">
    <property type="protein sequence ID" value="VAW39031.1"/>
    <property type="molecule type" value="Genomic_DNA"/>
</dbReference>
<accession>A0A3B0V815</accession>
<dbReference type="AlphaFoldDB" id="A0A3B0V815"/>
<feature type="non-terminal residue" evidence="1">
    <location>
        <position position="326"/>
    </location>
</feature>
<evidence type="ECO:0000313" key="1">
    <source>
        <dbReference type="EMBL" id="VAW39031.1"/>
    </source>
</evidence>